<feature type="transmembrane region" description="Helical" evidence="1">
    <location>
        <begin position="7"/>
        <end position="27"/>
    </location>
</feature>
<dbReference type="RefSeq" id="WP_048187967.1">
    <property type="nucleotide sequence ID" value="NZ_CP011097.1"/>
</dbReference>
<sequence>MVESYRFFIIAGITVIGIIGAVLGISLTKGSIATQEYEIDVDPFKDPQNLFVTARVMIQNTGSKPLTNVLVNFGNGQTQLIGTLDPGKKIILSPPDGNSLDQVVVTADNGIAIVKEYRIPPKMPGMMGS</sequence>
<dbReference type="AlphaFoldDB" id="A0A3G1B387"/>
<evidence type="ECO:0000256" key="1">
    <source>
        <dbReference type="SAM" id="Phobius"/>
    </source>
</evidence>
<accession>A0A3G1B387</accession>
<protein>
    <recommendedName>
        <fullName evidence="4">CARDB domain-containing protein</fullName>
    </recommendedName>
</protein>
<dbReference type="EMBL" id="CP011097">
    <property type="protein sequence ID" value="AJZ75391.1"/>
    <property type="molecule type" value="Genomic_DNA"/>
</dbReference>
<dbReference type="GeneID" id="24875199"/>
<keyword evidence="1" id="KW-1133">Transmembrane helix</keyword>
<dbReference type="STRING" id="1603555.SU86_002210"/>
<evidence type="ECO:0008006" key="4">
    <source>
        <dbReference type="Google" id="ProtNLM"/>
    </source>
</evidence>
<organism evidence="2 3">
    <name type="scientific">Candidatus Nitrosotenuis cloacae</name>
    <dbReference type="NCBI Taxonomy" id="1603555"/>
    <lineage>
        <taxon>Archaea</taxon>
        <taxon>Nitrososphaerota</taxon>
        <taxon>Candidatus Nitrosotenuis</taxon>
    </lineage>
</organism>
<name>A0A3G1B387_9ARCH</name>
<dbReference type="OrthoDB" id="10951at2157"/>
<evidence type="ECO:0000313" key="2">
    <source>
        <dbReference type="EMBL" id="AJZ75391.1"/>
    </source>
</evidence>
<reference evidence="2 3" key="1">
    <citation type="journal article" date="2016" name="Sci. Rep.">
        <title>A novel ammonia-oxidizing archaeon from wastewater treatment plant: Its enrichment, physiological and genomic characteristics.</title>
        <authorList>
            <person name="Li Y."/>
            <person name="Ding K."/>
            <person name="Wen X."/>
            <person name="Zhang B."/>
            <person name="Shen B."/>
            <person name="Yang Y."/>
        </authorList>
    </citation>
    <scope>NUCLEOTIDE SEQUENCE [LARGE SCALE GENOMIC DNA]</scope>
    <source>
        <strain evidence="2 3">SAT1</strain>
    </source>
</reference>
<dbReference type="Proteomes" id="UP000266745">
    <property type="component" value="Chromosome"/>
</dbReference>
<keyword evidence="1" id="KW-0812">Transmembrane</keyword>
<proteinExistence type="predicted"/>
<keyword evidence="3" id="KW-1185">Reference proteome</keyword>
<dbReference type="KEGG" id="tah:SU86_002210"/>
<gene>
    <name evidence="2" type="ORF">SU86_002210</name>
</gene>
<keyword evidence="1" id="KW-0472">Membrane</keyword>
<evidence type="ECO:0000313" key="3">
    <source>
        <dbReference type="Proteomes" id="UP000266745"/>
    </source>
</evidence>